<evidence type="ECO:0000313" key="2">
    <source>
        <dbReference type="Proteomes" id="UP000278149"/>
    </source>
</evidence>
<proteinExistence type="predicted"/>
<reference evidence="1 2" key="1">
    <citation type="submission" date="2018-10" db="EMBL/GenBank/DDBJ databases">
        <title>Co-occurring genomic capacity for anaerobic methane metabolism and dissimilatory sulfite reduction discovered in the Korarchaeota.</title>
        <authorList>
            <person name="Mckay L.J."/>
            <person name="Dlakic M."/>
            <person name="Fields M.W."/>
            <person name="Delmont T.O."/>
            <person name="Eren A.M."/>
            <person name="Jay Z.J."/>
            <person name="Klingelsmith K.B."/>
            <person name="Rusch D.B."/>
            <person name="Inskeep W.P."/>
        </authorList>
    </citation>
    <scope>NUCLEOTIDE SEQUENCE [LARGE SCALE GENOMIC DNA]</scope>
    <source>
        <strain evidence="1 2">WS</strain>
    </source>
</reference>
<gene>
    <name evidence="1" type="ORF">D9Q81_08410</name>
</gene>
<dbReference type="EMBL" id="RCOR01000043">
    <property type="protein sequence ID" value="RSN67488.1"/>
    <property type="molecule type" value="Genomic_DNA"/>
</dbReference>
<dbReference type="Proteomes" id="UP000278149">
    <property type="component" value="Unassembled WGS sequence"/>
</dbReference>
<accession>A0A429G145</accession>
<organism evidence="1 2">
    <name type="scientific">Candidatus Korarchaeum cryptofilum</name>
    <dbReference type="NCBI Taxonomy" id="498846"/>
    <lineage>
        <taxon>Archaea</taxon>
        <taxon>Thermoproteota</taxon>
        <taxon>Candidatus Korarchaeia</taxon>
        <taxon>Candidatus Korarchaeales</taxon>
        <taxon>Candidatus Korarchaeaceae</taxon>
        <taxon>Candidatus Korarchaeum</taxon>
    </lineage>
</organism>
<name>A0A429G145_9CREN</name>
<evidence type="ECO:0000313" key="1">
    <source>
        <dbReference type="EMBL" id="RSN67488.1"/>
    </source>
</evidence>
<dbReference type="AlphaFoldDB" id="A0A429G145"/>
<protein>
    <submittedName>
        <fullName evidence="1">Uncharacterized protein</fullName>
    </submittedName>
</protein>
<comment type="caution">
    <text evidence="1">The sequence shown here is derived from an EMBL/GenBank/DDBJ whole genome shotgun (WGS) entry which is preliminary data.</text>
</comment>
<sequence length="129" mass="14233">MGFEELNVELYAYLPQKEIKNLISMLISEMEALGFLASPRAEGYAFLPAGLPVATHIRAAVYEGAVTVWVRGGSEIAESSALLKMSPQEYFENLMRGLRKAREIFMKFESKGIVRAYIPGGDPDEGGDN</sequence>
<dbReference type="RefSeq" id="WP_125742749.1">
    <property type="nucleotide sequence ID" value="NZ_RCOR01000043.1"/>
</dbReference>